<dbReference type="KEGG" id="acel:acsn021_02990"/>
<organism evidence="1 2">
    <name type="scientific">Anaerocolumna cellulosilytica</name>
    <dbReference type="NCBI Taxonomy" id="433286"/>
    <lineage>
        <taxon>Bacteria</taxon>
        <taxon>Bacillati</taxon>
        <taxon>Bacillota</taxon>
        <taxon>Clostridia</taxon>
        <taxon>Lachnospirales</taxon>
        <taxon>Lachnospiraceae</taxon>
        <taxon>Anaerocolumna</taxon>
    </lineage>
</organism>
<evidence type="ECO:0000313" key="2">
    <source>
        <dbReference type="Proteomes" id="UP000515561"/>
    </source>
</evidence>
<reference evidence="1 2" key="1">
    <citation type="journal article" date="2016" name="Int. J. Syst. Evol. Microbiol.">
        <title>Descriptions of Anaerotaenia torta gen. nov., sp. nov. and Anaerocolumna cellulosilytica gen. nov., sp. nov. isolated from a methanogenic reactor of cattle waste.</title>
        <authorList>
            <person name="Uek A."/>
            <person name="Ohtaki Y."/>
            <person name="Kaku N."/>
            <person name="Ueki K."/>
        </authorList>
    </citation>
    <scope>NUCLEOTIDE SEQUENCE [LARGE SCALE GENOMIC DNA]</scope>
    <source>
        <strain evidence="1 2">SN021</strain>
    </source>
</reference>
<accession>A0A6S6R0C5</accession>
<name>A0A6S6R0C5_9FIRM</name>
<gene>
    <name evidence="1" type="ORF">acsn021_02990</name>
</gene>
<evidence type="ECO:0000313" key="1">
    <source>
        <dbReference type="EMBL" id="BCJ92730.1"/>
    </source>
</evidence>
<proteinExistence type="predicted"/>
<protein>
    <submittedName>
        <fullName evidence="1">Uncharacterized protein</fullName>
    </submittedName>
</protein>
<dbReference type="Proteomes" id="UP000515561">
    <property type="component" value="Chromosome"/>
</dbReference>
<dbReference type="AlphaFoldDB" id="A0A6S6R0C5"/>
<dbReference type="EMBL" id="AP023367">
    <property type="protein sequence ID" value="BCJ92730.1"/>
    <property type="molecule type" value="Genomic_DNA"/>
</dbReference>
<sequence length="266" mass="31024">MSKKKIIIASSSVILGITLIGIYYWFFSVPWISNNKFIQFQGYVANDINTTYPLSLPFIANRIVKNEINIEDIVDVKLKDSKLLKVKEFHLSYGEKRKNYQFKTLTLTIGFDKCGIEDITNIEIILKNGEVINYPIGSLKFEIIDTKNEEESYLKLNSHIAMNQNISFYELDIVNQSTDLINITDIKVDIPELKIENMSYWIEPKDSFLKRYKIDKVNKESSDFFIIKPLIKYRIDNKQKIFLPEGTTYGTMSIDEKMVLEILKKK</sequence>
<keyword evidence="2" id="KW-1185">Reference proteome</keyword>
<dbReference type="RefSeq" id="WP_184093747.1">
    <property type="nucleotide sequence ID" value="NZ_AP023367.1"/>
</dbReference>